<dbReference type="EnsemblPlants" id="QL01p017499:mrna">
    <property type="protein sequence ID" value="QL01p017499:mrna"/>
    <property type="gene ID" value="QL01p017499"/>
</dbReference>
<reference evidence="7" key="2">
    <citation type="submission" date="2021-01" db="UniProtKB">
        <authorList>
            <consortium name="EnsemblPlants"/>
        </authorList>
    </citation>
    <scope>IDENTIFICATION</scope>
</reference>
<dbReference type="GO" id="GO:0048046">
    <property type="term" value="C:apoplast"/>
    <property type="evidence" value="ECO:0007669"/>
    <property type="project" value="UniProtKB-SubCell"/>
</dbReference>
<dbReference type="Proteomes" id="UP000594261">
    <property type="component" value="Chromosome 1"/>
</dbReference>
<evidence type="ECO:0000256" key="4">
    <source>
        <dbReference type="ARBA" id="ARBA00022729"/>
    </source>
</evidence>
<evidence type="ECO:0000313" key="8">
    <source>
        <dbReference type="Proteomes" id="UP000594261"/>
    </source>
</evidence>
<protein>
    <submittedName>
        <fullName evidence="7">Uncharacterized protein</fullName>
    </submittedName>
</protein>
<dbReference type="InParanoid" id="A0A7N2KN07"/>
<evidence type="ECO:0000256" key="1">
    <source>
        <dbReference type="ARBA" id="ARBA00004271"/>
    </source>
</evidence>
<evidence type="ECO:0000256" key="3">
    <source>
        <dbReference type="ARBA" id="ARBA00022525"/>
    </source>
</evidence>
<accession>A0A7N2KN07</accession>
<organism evidence="7 8">
    <name type="scientific">Quercus lobata</name>
    <name type="common">Valley oak</name>
    <dbReference type="NCBI Taxonomy" id="97700"/>
    <lineage>
        <taxon>Eukaryota</taxon>
        <taxon>Viridiplantae</taxon>
        <taxon>Streptophyta</taxon>
        <taxon>Embryophyta</taxon>
        <taxon>Tracheophyta</taxon>
        <taxon>Spermatophyta</taxon>
        <taxon>Magnoliopsida</taxon>
        <taxon>eudicotyledons</taxon>
        <taxon>Gunneridae</taxon>
        <taxon>Pentapetalae</taxon>
        <taxon>rosids</taxon>
        <taxon>fabids</taxon>
        <taxon>Fagales</taxon>
        <taxon>Fagaceae</taxon>
        <taxon>Quercus</taxon>
    </lineage>
</organism>
<evidence type="ECO:0000256" key="6">
    <source>
        <dbReference type="SAM" id="SignalP"/>
    </source>
</evidence>
<dbReference type="PANTHER" id="PTHR31279:SF3">
    <property type="entry name" value="PROTEIN EXORDIUM-LIKE 2"/>
    <property type="match status" value="1"/>
</dbReference>
<dbReference type="InterPro" id="IPR006766">
    <property type="entry name" value="EXORDIUM-like"/>
</dbReference>
<comment type="subcellular location">
    <subcellularLocation>
        <location evidence="1">Secreted</location>
        <location evidence="1">Extracellular space</location>
        <location evidence="1">Apoplast</location>
    </subcellularLocation>
</comment>
<dbReference type="EMBL" id="LRBV02000001">
    <property type="status" value="NOT_ANNOTATED_CDS"/>
    <property type="molecule type" value="Genomic_DNA"/>
</dbReference>
<sequence length="211" mass="23653">MMGFLLTAFLLCILPQFPSLSQADNSFNLSYNGGKIMIEPAIVSLLWFGIGQKESGRKVIRNAITSLTSTHKEQRELMDKCSGNLMVELSTGKTVKMVWAREPQIAGDQCSTFFQGNFYLGSPNRDERIDSLVNHMLANIAQEATNKDGRGWLGNYDSELTVTSYCAYKIQREKTGPPLFMDTKRNMSFNAVGLKNHTNISKDCFNSKPLF</sequence>
<feature type="chain" id="PRO_5029588504" evidence="6">
    <location>
        <begin position="24"/>
        <end position="211"/>
    </location>
</feature>
<dbReference type="AlphaFoldDB" id="A0A7N2KN07"/>
<feature type="signal peptide" evidence="6">
    <location>
        <begin position="1"/>
        <end position="23"/>
    </location>
</feature>
<keyword evidence="2" id="KW-0052">Apoplast</keyword>
<name>A0A7N2KN07_QUELO</name>
<dbReference type="Gramene" id="QL01p017499:mrna">
    <property type="protein sequence ID" value="QL01p017499:mrna"/>
    <property type="gene ID" value="QL01p017499"/>
</dbReference>
<evidence type="ECO:0000256" key="5">
    <source>
        <dbReference type="ARBA" id="ARBA00023591"/>
    </source>
</evidence>
<evidence type="ECO:0000256" key="2">
    <source>
        <dbReference type="ARBA" id="ARBA00022523"/>
    </source>
</evidence>
<proteinExistence type="inferred from homology"/>
<dbReference type="PANTHER" id="PTHR31279">
    <property type="entry name" value="PROTEIN EXORDIUM-LIKE 5"/>
    <property type="match status" value="1"/>
</dbReference>
<keyword evidence="4 6" id="KW-0732">Signal</keyword>
<keyword evidence="3" id="KW-0964">Secreted</keyword>
<reference evidence="7 8" key="1">
    <citation type="journal article" date="2016" name="G3 (Bethesda)">
        <title>First Draft Assembly and Annotation of the Genome of a California Endemic Oak Quercus lobata Nee (Fagaceae).</title>
        <authorList>
            <person name="Sork V.L."/>
            <person name="Fitz-Gibbon S.T."/>
            <person name="Puiu D."/>
            <person name="Crepeau M."/>
            <person name="Gugger P.F."/>
            <person name="Sherman R."/>
            <person name="Stevens K."/>
            <person name="Langley C.H."/>
            <person name="Pellegrini M."/>
            <person name="Salzberg S.L."/>
        </authorList>
    </citation>
    <scope>NUCLEOTIDE SEQUENCE [LARGE SCALE GENOMIC DNA]</scope>
    <source>
        <strain evidence="7 8">cv. SW786</strain>
    </source>
</reference>
<comment type="similarity">
    <text evidence="5">Belongs to the EXORDIUM family.</text>
</comment>
<evidence type="ECO:0000313" key="7">
    <source>
        <dbReference type="EnsemblPlants" id="QL01p017499:mrna"/>
    </source>
</evidence>
<keyword evidence="8" id="KW-1185">Reference proteome</keyword>